<reference evidence="2 3" key="1">
    <citation type="journal article" date="2016" name="Mol. Biol. Evol.">
        <title>Comparative Genomics of Early-Diverging Mushroom-Forming Fungi Provides Insights into the Origins of Lignocellulose Decay Capabilities.</title>
        <authorList>
            <person name="Nagy L.G."/>
            <person name="Riley R."/>
            <person name="Tritt A."/>
            <person name="Adam C."/>
            <person name="Daum C."/>
            <person name="Floudas D."/>
            <person name="Sun H."/>
            <person name="Yadav J.S."/>
            <person name="Pangilinan J."/>
            <person name="Larsson K.H."/>
            <person name="Matsuura K."/>
            <person name="Barry K."/>
            <person name="Labutti K."/>
            <person name="Kuo R."/>
            <person name="Ohm R.A."/>
            <person name="Bhattacharya S.S."/>
            <person name="Shirouzu T."/>
            <person name="Yoshinaga Y."/>
            <person name="Martin F.M."/>
            <person name="Grigoriev I.V."/>
            <person name="Hibbett D.S."/>
        </authorList>
    </citation>
    <scope>NUCLEOTIDE SEQUENCE [LARGE SCALE GENOMIC DNA]</scope>
    <source>
        <strain evidence="2 3">L-15889</strain>
    </source>
</reference>
<keyword evidence="3" id="KW-1185">Reference proteome</keyword>
<dbReference type="EMBL" id="KV429082">
    <property type="protein sequence ID" value="KZT66937.1"/>
    <property type="molecule type" value="Genomic_DNA"/>
</dbReference>
<evidence type="ECO:0000256" key="1">
    <source>
        <dbReference type="SAM" id="Phobius"/>
    </source>
</evidence>
<evidence type="ECO:0000313" key="3">
    <source>
        <dbReference type="Proteomes" id="UP000076727"/>
    </source>
</evidence>
<sequence length="603" mass="66120">MSYGTSNARLAQSSPSVSLEKGAYRLRAPPRLRTMSKTRIQPLQLHARGPDSSHSAYQKQMAVLVIFLISAMVSCFGAAYYLFTTRWDLATLSSLGNASDAPSHIPRPLPPPPPLPTQVVVHFDLGAGSDSDLLSSSLSSVLSADPSEKYLAYLPHSGFHNQRIAFENALVLSRLLNRTLLVPPVRLGTKPVYYLPFDQLREVLANSTKVGLEHCRELRLDGSQEIPPECMDYFDFTYVPWDWLVDLSEIKQEQRLLPCWNLTDAWVEQWLHIPNNKTLFLRDTARNHYSFLDFTPSPNSSPAVLSRKYLENIQISALAQREERLVFLGTLMGSSRLHLRDAAHYQLRAHVREKMTLTNPLLAALAEDVRATLGGQYLGAHVRLGDGLFRENGAENVRLTWWKLVHAVLGFSIQDTLALEKTLLLSGGDSSGSSSLLSDLASGLESGSAGDAVAALAPPRIPLDIPALRVPHPPLPALKPATNLSLACPGALHTSPALAPLNTPLFIASDVAAPRADPLLTHFTRTFPCAFFLGDFRVQTAPLDALLSGADGVGLRPFLTPFLDAMIAGRAWAVVGTEQSTYSAFVGDVLWRTYHGFEIVQRG</sequence>
<keyword evidence="1" id="KW-1133">Transmembrane helix</keyword>
<gene>
    <name evidence="2" type="ORF">DAEQUDRAFT_729726</name>
</gene>
<organism evidence="2 3">
    <name type="scientific">Daedalea quercina L-15889</name>
    <dbReference type="NCBI Taxonomy" id="1314783"/>
    <lineage>
        <taxon>Eukaryota</taxon>
        <taxon>Fungi</taxon>
        <taxon>Dikarya</taxon>
        <taxon>Basidiomycota</taxon>
        <taxon>Agaricomycotina</taxon>
        <taxon>Agaricomycetes</taxon>
        <taxon>Polyporales</taxon>
        <taxon>Fomitopsis</taxon>
    </lineage>
</organism>
<keyword evidence="1" id="KW-0472">Membrane</keyword>
<dbReference type="PANTHER" id="PTHR36050">
    <property type="entry name" value="O-FUCOSYLTRANSFERASE 30"/>
    <property type="match status" value="1"/>
</dbReference>
<accession>A0A165NGA2</accession>
<dbReference type="PANTHER" id="PTHR36050:SF1">
    <property type="entry name" value="O-FUCOSYLTRANSFERASE 30"/>
    <property type="match status" value="1"/>
</dbReference>
<proteinExistence type="predicted"/>
<evidence type="ECO:0000313" key="2">
    <source>
        <dbReference type="EMBL" id="KZT66937.1"/>
    </source>
</evidence>
<dbReference type="AlphaFoldDB" id="A0A165NGA2"/>
<dbReference type="Proteomes" id="UP000076727">
    <property type="component" value="Unassembled WGS sequence"/>
</dbReference>
<feature type="transmembrane region" description="Helical" evidence="1">
    <location>
        <begin position="62"/>
        <end position="83"/>
    </location>
</feature>
<dbReference type="OrthoDB" id="1882547at2759"/>
<keyword evidence="1" id="KW-0812">Transmembrane</keyword>
<protein>
    <recommendedName>
        <fullName evidence="4">CigA protein</fullName>
    </recommendedName>
</protein>
<evidence type="ECO:0008006" key="4">
    <source>
        <dbReference type="Google" id="ProtNLM"/>
    </source>
</evidence>
<dbReference type="STRING" id="1314783.A0A165NGA2"/>
<name>A0A165NGA2_9APHY</name>